<feature type="compositionally biased region" description="Polar residues" evidence="1">
    <location>
        <begin position="361"/>
        <end position="370"/>
    </location>
</feature>
<organism evidence="3 4">
    <name type="scientific">Allorhizobium borbori</name>
    <dbReference type="NCBI Taxonomy" id="485907"/>
    <lineage>
        <taxon>Bacteria</taxon>
        <taxon>Pseudomonadati</taxon>
        <taxon>Pseudomonadota</taxon>
        <taxon>Alphaproteobacteria</taxon>
        <taxon>Hyphomicrobiales</taxon>
        <taxon>Rhizobiaceae</taxon>
        <taxon>Rhizobium/Agrobacterium group</taxon>
        <taxon>Allorhizobium</taxon>
    </lineage>
</organism>
<comment type="caution">
    <text evidence="3">The sequence shown here is derived from an EMBL/GenBank/DDBJ whole genome shotgun (WGS) entry which is preliminary data.</text>
</comment>
<evidence type="ECO:0000256" key="2">
    <source>
        <dbReference type="SAM" id="SignalP"/>
    </source>
</evidence>
<dbReference type="RefSeq" id="WP_183793678.1">
    <property type="nucleotide sequence ID" value="NZ_JACIDU010000013.1"/>
</dbReference>
<feature type="signal peptide" evidence="2">
    <location>
        <begin position="1"/>
        <end position="27"/>
    </location>
</feature>
<reference evidence="3 4" key="1">
    <citation type="submission" date="2020-08" db="EMBL/GenBank/DDBJ databases">
        <title>Genomic Encyclopedia of Type Strains, Phase IV (KMG-IV): sequencing the most valuable type-strain genomes for metagenomic binning, comparative biology and taxonomic classification.</title>
        <authorList>
            <person name="Goeker M."/>
        </authorList>
    </citation>
    <scope>NUCLEOTIDE SEQUENCE [LARGE SCALE GENOMIC DNA]</scope>
    <source>
        <strain evidence="3 4">DSM 26385</strain>
    </source>
</reference>
<feature type="compositionally biased region" description="Low complexity" evidence="1">
    <location>
        <begin position="371"/>
        <end position="386"/>
    </location>
</feature>
<feature type="chain" id="PRO_5031215000" evidence="2">
    <location>
        <begin position="28"/>
        <end position="419"/>
    </location>
</feature>
<proteinExistence type="predicted"/>
<keyword evidence="2" id="KW-0732">Signal</keyword>
<protein>
    <submittedName>
        <fullName evidence="3">Chemotaxis protein MotC</fullName>
    </submittedName>
</protein>
<evidence type="ECO:0000313" key="3">
    <source>
        <dbReference type="EMBL" id="MBB4104595.1"/>
    </source>
</evidence>
<gene>
    <name evidence="3" type="ORF">GGQ66_003173</name>
</gene>
<name>A0A7W6K3L9_9HYPH</name>
<dbReference type="Proteomes" id="UP000584824">
    <property type="component" value="Unassembled WGS sequence"/>
</dbReference>
<keyword evidence="4" id="KW-1185">Reference proteome</keyword>
<dbReference type="EMBL" id="JACIDU010000013">
    <property type="protein sequence ID" value="MBB4104595.1"/>
    <property type="molecule type" value="Genomic_DNA"/>
</dbReference>
<dbReference type="NCBIfam" id="NF009442">
    <property type="entry name" value="PRK12798.1-4"/>
    <property type="match status" value="1"/>
</dbReference>
<evidence type="ECO:0000313" key="4">
    <source>
        <dbReference type="Proteomes" id="UP000584824"/>
    </source>
</evidence>
<accession>A0A7W6K3L9</accession>
<feature type="region of interest" description="Disordered" evidence="1">
    <location>
        <begin position="361"/>
        <end position="393"/>
    </location>
</feature>
<dbReference type="AlphaFoldDB" id="A0A7W6K3L9"/>
<sequence>MKRTKRRFRLHSWLLVGALLSPGVAQADEDLAPYKVLRSLQFVQDAVVQGDHSAGEMQRFILETIDKRLRSAEPSVFEDPRNVDAALIYSMSGGNPATLDYLVARDVEGNFDSRVIDALRKYFNGQGTLVAKSLPDMVPEYLNARIGPYLALVSGNILLSSDVNAALGFFDQARLTAPGTIIEEAALRRSLTISVESNLVPRALATANRYVRRFLHSPYASQFADLFVQLVVTNYGSTVQPDDIASTLDLMDKERAREVFLRIARRATLAGKAELARYAAAEADARASDKSDGREALGSLYGNVASIPSADVGAAVKMIDQIPDDQLSDRDKALREAARVVAEQILQAPIDATSLTQVDAGNTIPGQTKQTTAAAAPTTAPNAAEAGQEADGAYRSFVERGRSQLEAIDALLKQEGKSK</sequence>
<evidence type="ECO:0000256" key="1">
    <source>
        <dbReference type="SAM" id="MobiDB-lite"/>
    </source>
</evidence>